<reference evidence="1" key="1">
    <citation type="submission" date="2023-07" db="EMBL/GenBank/DDBJ databases">
        <title>Sorghum-associated microbial communities from plants grown in Nebraska, USA.</title>
        <authorList>
            <person name="Schachtman D."/>
        </authorList>
    </citation>
    <scope>NUCLEOTIDE SEQUENCE</scope>
    <source>
        <strain evidence="1">DS1061</strain>
    </source>
</reference>
<sequence length="367" mass="39720">MTLPLEGIRVLSLAQQYPGPFATLVMADLGAEVILVERPPAGDPARMQPDFHAALNRNKRSVALDLKTTAGRDALRSLIATADVLMEGFRPGTMDGLGFGYNDVAAINPRCVYVSISGFGQHGPYRDRPAHDLSYQAISGLLFRQAETGRIEPLPELAIGDLTAAMFALTGCLSALLERTKTNKGRHVDVSMTDGLVSWMAASLSPLMNGGPPGLAQINAEPGYGIYRCADGRLLSLSIAYEDWFWKPLCGLLEMPDVANARHDERVRREAELRARIGQAISGLPRAEWAALLDGAGIPWGAVNTLDEVADDPHFRARGMFTQAMDTDGRRRWHVAQPLIFDGVRSGPVSGVPVVGEDNVALLQRQS</sequence>
<dbReference type="PANTHER" id="PTHR48228:SF5">
    <property type="entry name" value="ALPHA-METHYLACYL-COA RACEMASE"/>
    <property type="match status" value="1"/>
</dbReference>
<accession>A0AB73I7Y7</accession>
<protein>
    <submittedName>
        <fullName evidence="1">Crotonobetainyl-CoA:carnitine CoA-transferase CaiB-like acyl-CoA transferase</fullName>
    </submittedName>
</protein>
<dbReference type="Pfam" id="PF02515">
    <property type="entry name" value="CoA_transf_3"/>
    <property type="match status" value="1"/>
</dbReference>
<dbReference type="PANTHER" id="PTHR48228">
    <property type="entry name" value="SUCCINYL-COA--D-CITRAMALATE COA-TRANSFERASE"/>
    <property type="match status" value="1"/>
</dbReference>
<evidence type="ECO:0000313" key="2">
    <source>
        <dbReference type="Proteomes" id="UP001229486"/>
    </source>
</evidence>
<dbReference type="InterPro" id="IPR044855">
    <property type="entry name" value="CoA-Trfase_III_dom3_sf"/>
</dbReference>
<organism evidence="1 2">
    <name type="scientific">Paraburkholderia caledonica</name>
    <dbReference type="NCBI Taxonomy" id="134536"/>
    <lineage>
        <taxon>Bacteria</taxon>
        <taxon>Pseudomonadati</taxon>
        <taxon>Pseudomonadota</taxon>
        <taxon>Betaproteobacteria</taxon>
        <taxon>Burkholderiales</taxon>
        <taxon>Burkholderiaceae</taxon>
        <taxon>Paraburkholderia</taxon>
    </lineage>
</organism>
<evidence type="ECO:0000313" key="1">
    <source>
        <dbReference type="EMBL" id="MDP9646126.1"/>
    </source>
</evidence>
<gene>
    <name evidence="1" type="ORF">J2793_001559</name>
</gene>
<comment type="caution">
    <text evidence="1">The sequence shown here is derived from an EMBL/GenBank/DDBJ whole genome shotgun (WGS) entry which is preliminary data.</text>
</comment>
<dbReference type="InterPro" id="IPR023606">
    <property type="entry name" value="CoA-Trfase_III_dom_1_sf"/>
</dbReference>
<dbReference type="Proteomes" id="UP001229486">
    <property type="component" value="Unassembled WGS sequence"/>
</dbReference>
<dbReference type="InterPro" id="IPR050509">
    <property type="entry name" value="CoA-transferase_III"/>
</dbReference>
<dbReference type="Gene3D" id="3.40.50.10540">
    <property type="entry name" value="Crotonobetainyl-coa:carnitine coa-transferase, domain 1"/>
    <property type="match status" value="1"/>
</dbReference>
<dbReference type="GO" id="GO:0003824">
    <property type="term" value="F:catalytic activity"/>
    <property type="evidence" value="ECO:0007669"/>
    <property type="project" value="InterPro"/>
</dbReference>
<dbReference type="RefSeq" id="WP_392393048.1">
    <property type="nucleotide sequence ID" value="NZ_JAURTK010000002.1"/>
</dbReference>
<proteinExistence type="predicted"/>
<dbReference type="InterPro" id="IPR003673">
    <property type="entry name" value="CoA-Trfase_fam_III"/>
</dbReference>
<dbReference type="AlphaFoldDB" id="A0AB73I7Y7"/>
<dbReference type="Gene3D" id="3.30.1540.10">
    <property type="entry name" value="formyl-coa transferase, domain 3"/>
    <property type="match status" value="1"/>
</dbReference>
<dbReference type="EMBL" id="JAURTK010000002">
    <property type="protein sequence ID" value="MDP9646126.1"/>
    <property type="molecule type" value="Genomic_DNA"/>
</dbReference>
<dbReference type="SUPFAM" id="SSF89796">
    <property type="entry name" value="CoA-transferase family III (CaiB/BaiF)"/>
    <property type="match status" value="1"/>
</dbReference>
<name>A0AB73I7Y7_9BURK</name>